<keyword evidence="2 11" id="KW-0813">Transport</keyword>
<feature type="transmembrane region" description="Helical" evidence="11">
    <location>
        <begin position="517"/>
        <end position="543"/>
    </location>
</feature>
<dbReference type="PROSITE" id="PS51371">
    <property type="entry name" value="CBS"/>
    <property type="match status" value="1"/>
</dbReference>
<feature type="compositionally biased region" description="Low complexity" evidence="12">
    <location>
        <begin position="761"/>
        <end position="776"/>
    </location>
</feature>
<evidence type="ECO:0000256" key="11">
    <source>
        <dbReference type="RuleBase" id="RU361221"/>
    </source>
</evidence>
<reference evidence="16 17" key="1">
    <citation type="submission" date="2020-04" db="EMBL/GenBank/DDBJ databases">
        <title>Perkinsus olseni comparative genomics.</title>
        <authorList>
            <person name="Bogema D.R."/>
        </authorList>
    </citation>
    <scope>NUCLEOTIDE SEQUENCE [LARGE SCALE GENOMIC DNA]</scope>
    <source>
        <strain evidence="14">ATCC PRA-179</strain>
        <strain evidence="15">ATCC PRA-31</strain>
    </source>
</reference>
<organism evidence="14 16">
    <name type="scientific">Perkinsus olseni</name>
    <name type="common">Perkinsus atlanticus</name>
    <dbReference type="NCBI Taxonomy" id="32597"/>
    <lineage>
        <taxon>Eukaryota</taxon>
        <taxon>Sar</taxon>
        <taxon>Alveolata</taxon>
        <taxon>Perkinsozoa</taxon>
        <taxon>Perkinsea</taxon>
        <taxon>Perkinsida</taxon>
        <taxon>Perkinsidae</taxon>
        <taxon>Perkinsus</taxon>
    </lineage>
</organism>
<dbReference type="Proteomes" id="UP000572268">
    <property type="component" value="Unassembled WGS sequence"/>
</dbReference>
<dbReference type="GO" id="GO:0016020">
    <property type="term" value="C:membrane"/>
    <property type="evidence" value="ECO:0007669"/>
    <property type="project" value="UniProtKB-SubCell"/>
</dbReference>
<keyword evidence="5 11" id="KW-1133">Transmembrane helix</keyword>
<evidence type="ECO:0000313" key="14">
    <source>
        <dbReference type="EMBL" id="KAF4670999.1"/>
    </source>
</evidence>
<dbReference type="SUPFAM" id="SSF81340">
    <property type="entry name" value="Clc chloride channel"/>
    <property type="match status" value="1"/>
</dbReference>
<feature type="transmembrane region" description="Helical" evidence="11">
    <location>
        <begin position="260"/>
        <end position="282"/>
    </location>
</feature>
<evidence type="ECO:0000259" key="13">
    <source>
        <dbReference type="PROSITE" id="PS51371"/>
    </source>
</evidence>
<feature type="region of interest" description="Disordered" evidence="12">
    <location>
        <begin position="1"/>
        <end position="45"/>
    </location>
</feature>
<feature type="transmembrane region" description="Helical" evidence="11">
    <location>
        <begin position="480"/>
        <end position="505"/>
    </location>
</feature>
<evidence type="ECO:0000313" key="15">
    <source>
        <dbReference type="EMBL" id="KAF4676061.1"/>
    </source>
</evidence>
<keyword evidence="6 11" id="KW-0406">Ion transport</keyword>
<dbReference type="SMART" id="SM00116">
    <property type="entry name" value="CBS"/>
    <property type="match status" value="2"/>
</dbReference>
<comment type="subcellular location">
    <subcellularLocation>
        <location evidence="1 11">Membrane</location>
        <topology evidence="1 11">Multi-pass membrane protein</topology>
    </subcellularLocation>
</comment>
<evidence type="ECO:0000256" key="4">
    <source>
        <dbReference type="ARBA" id="ARBA00022737"/>
    </source>
</evidence>
<feature type="domain" description="CBS" evidence="13">
    <location>
        <begin position="689"/>
        <end position="747"/>
    </location>
</feature>
<comment type="similarity">
    <text evidence="11">Belongs to the chloride channel (TC 2.A.49) family.</text>
</comment>
<feature type="region of interest" description="Disordered" evidence="12">
    <location>
        <begin position="751"/>
        <end position="776"/>
    </location>
</feature>
<dbReference type="GO" id="GO:0005254">
    <property type="term" value="F:chloride channel activity"/>
    <property type="evidence" value="ECO:0007669"/>
    <property type="project" value="UniProtKB-UniRule"/>
</dbReference>
<protein>
    <recommendedName>
        <fullName evidence="11">Chloride channel protein</fullName>
    </recommendedName>
</protein>
<proteinExistence type="inferred from homology"/>
<gene>
    <name evidence="15" type="ORF">FOL46_007939</name>
    <name evidence="14" type="ORF">FOZ61_006817</name>
</gene>
<keyword evidence="9 11" id="KW-0868">Chloride</keyword>
<keyword evidence="8 11" id="KW-0472">Membrane</keyword>
<keyword evidence="7 10" id="KW-0129">CBS domain</keyword>
<dbReference type="AlphaFoldDB" id="A0A7J6MHC2"/>
<dbReference type="InterPro" id="IPR001807">
    <property type="entry name" value="ClC"/>
</dbReference>
<name>A0A7J6MHC2_PEROL</name>
<comment type="caution">
    <text evidence="14">The sequence shown here is derived from an EMBL/GenBank/DDBJ whole genome shotgun (WGS) entry which is preliminary data.</text>
</comment>
<evidence type="ECO:0000313" key="16">
    <source>
        <dbReference type="Proteomes" id="UP000570595"/>
    </source>
</evidence>
<evidence type="ECO:0000256" key="7">
    <source>
        <dbReference type="ARBA" id="ARBA00023122"/>
    </source>
</evidence>
<feature type="transmembrane region" description="Helical" evidence="11">
    <location>
        <begin position="200"/>
        <end position="217"/>
    </location>
</feature>
<feature type="transmembrane region" description="Helical" evidence="11">
    <location>
        <begin position="104"/>
        <end position="129"/>
    </location>
</feature>
<dbReference type="InterPro" id="IPR046342">
    <property type="entry name" value="CBS_dom_sf"/>
</dbReference>
<evidence type="ECO:0000256" key="2">
    <source>
        <dbReference type="ARBA" id="ARBA00022448"/>
    </source>
</evidence>
<dbReference type="PANTHER" id="PTHR11689">
    <property type="entry name" value="CHLORIDE CHANNEL PROTEIN CLC FAMILY MEMBER"/>
    <property type="match status" value="1"/>
</dbReference>
<dbReference type="OrthoDB" id="421556at2759"/>
<dbReference type="EMBL" id="JABAHT010000004">
    <property type="protein sequence ID" value="KAF4670999.1"/>
    <property type="molecule type" value="Genomic_DNA"/>
</dbReference>
<feature type="transmembrane region" description="Helical" evidence="11">
    <location>
        <begin position="391"/>
        <end position="411"/>
    </location>
</feature>
<dbReference type="EMBL" id="JABANN010000006">
    <property type="protein sequence ID" value="KAF4676061.1"/>
    <property type="molecule type" value="Genomic_DNA"/>
</dbReference>
<feature type="transmembrane region" description="Helical" evidence="11">
    <location>
        <begin position="344"/>
        <end position="371"/>
    </location>
</feature>
<evidence type="ECO:0000256" key="9">
    <source>
        <dbReference type="ARBA" id="ARBA00023214"/>
    </source>
</evidence>
<sequence>MSSSPNSKVKTSISKLETSSCSASDTHSSEGAPSKGGDSSSDEGMGVLLKTSQFQEGVKGLESHDFFWDHPTIHEGSIPVGPSGHLDPQKPSSYSPFVAQWTKWILTLIEGAVIGICRGVILIGSHWLLVGKTEAMIHWLRSDNPGCAMLIWIAIGVPLICFIAFGVSYMSPLAGGSGIPDVKAYLNGVMVPKLMRFWGIVWRILGQIVVVGTGHYAGSEGPMAHLGAIVGAAVAQMHARNKFYLKALLPFSTQKVKDEFVSMGAGMGVATAFEAPIGGMLFTLEEASTYWNRELYWRCFIGCIIASYMTRLTSQYFQCKVEGSCVNLAGGMQFPDADDSYFHVWEFACFILLGIFFGLMGALFCQGVRYFQYYRRVFFHLYSNGKDRRRFGQVIEAGLVMVITILLAYGVSWSEMGACKPLDGQDYIPNDGIQAAMCDEGVDMGYYNPFAAMLLTDRDTSVKWLFSPRLGDSEFPQGQLAAAGFIIFFLTLLTYGVAIPAGLFVPNIMLGACFGRLFGLWVGDWASSPGVYAVMGAAGMMAGFTRMTISLTVIVIELVGDLRLLPAVMVTVVVSKQVADMFNKGAYDIVSELREYPYIEELSIYDKRNMMGKDITYRMSPAPLSGFGEVETLGRIQEVLSSCTHNAFTIEDENHKLIGLVLRSEIVDWVKSKGGLVPASCRLNLLDLCNRTPTIVSELTPLEKGYTIFRNLALRHMLVVEKDDANHVVGMITRKDIIAAMEDAADEYKDSKGGKDAYCHSSTSAASSPSTIEDVL</sequence>
<keyword evidence="3 11" id="KW-0812">Transmembrane</keyword>
<dbReference type="PRINTS" id="PR00762">
    <property type="entry name" value="CLCHANNEL"/>
</dbReference>
<evidence type="ECO:0000256" key="6">
    <source>
        <dbReference type="ARBA" id="ARBA00023065"/>
    </source>
</evidence>
<dbReference type="InterPro" id="IPR051280">
    <property type="entry name" value="Cl-channel/antiporter"/>
</dbReference>
<dbReference type="Proteomes" id="UP000570595">
    <property type="component" value="Unassembled WGS sequence"/>
</dbReference>
<evidence type="ECO:0000256" key="1">
    <source>
        <dbReference type="ARBA" id="ARBA00004141"/>
    </source>
</evidence>
<feature type="compositionally biased region" description="Polar residues" evidence="12">
    <location>
        <begin position="1"/>
        <end position="18"/>
    </location>
</feature>
<evidence type="ECO:0000256" key="12">
    <source>
        <dbReference type="SAM" id="MobiDB-lite"/>
    </source>
</evidence>
<dbReference type="SUPFAM" id="SSF54631">
    <property type="entry name" value="CBS-domain pair"/>
    <property type="match status" value="1"/>
</dbReference>
<evidence type="ECO:0000256" key="3">
    <source>
        <dbReference type="ARBA" id="ARBA00022692"/>
    </source>
</evidence>
<dbReference type="Gene3D" id="1.10.3080.10">
    <property type="entry name" value="Clc chloride channel"/>
    <property type="match status" value="1"/>
</dbReference>
<dbReference type="Pfam" id="PF00571">
    <property type="entry name" value="CBS"/>
    <property type="match status" value="1"/>
</dbReference>
<feature type="transmembrane region" description="Helical" evidence="11">
    <location>
        <begin position="149"/>
        <end position="170"/>
    </location>
</feature>
<keyword evidence="4" id="KW-0677">Repeat</keyword>
<dbReference type="CDD" id="cd04591">
    <property type="entry name" value="CBS_pair_voltage-gated_CLC_euk_bac"/>
    <property type="match status" value="1"/>
</dbReference>
<evidence type="ECO:0000256" key="8">
    <source>
        <dbReference type="ARBA" id="ARBA00023136"/>
    </source>
</evidence>
<comment type="caution">
    <text evidence="11">Lacks conserved residue(s) required for the propagation of feature annotation.</text>
</comment>
<evidence type="ECO:0000256" key="10">
    <source>
        <dbReference type="PROSITE-ProRule" id="PRU00703"/>
    </source>
</evidence>
<evidence type="ECO:0000313" key="17">
    <source>
        <dbReference type="Proteomes" id="UP000572268"/>
    </source>
</evidence>
<dbReference type="Gene3D" id="3.10.580.10">
    <property type="entry name" value="CBS-domain"/>
    <property type="match status" value="1"/>
</dbReference>
<dbReference type="InterPro" id="IPR000644">
    <property type="entry name" value="CBS_dom"/>
</dbReference>
<evidence type="ECO:0000256" key="5">
    <source>
        <dbReference type="ARBA" id="ARBA00022989"/>
    </source>
</evidence>
<accession>A0A7J6MHC2</accession>
<dbReference type="Pfam" id="PF00654">
    <property type="entry name" value="Voltage_CLC"/>
    <property type="match status" value="1"/>
</dbReference>
<dbReference type="InterPro" id="IPR014743">
    <property type="entry name" value="Cl-channel_core"/>
</dbReference>
<dbReference type="PANTHER" id="PTHR11689:SF136">
    <property type="entry name" value="H(+)_CL(-) EXCHANGE TRANSPORTER 7"/>
    <property type="match status" value="1"/>
</dbReference>